<dbReference type="AlphaFoldDB" id="A0A941F318"/>
<keyword evidence="5" id="KW-1185">Reference proteome</keyword>
<dbReference type="Gene3D" id="1.50.10.10">
    <property type="match status" value="1"/>
</dbReference>
<name>A0A941F318_9BACT</name>
<organism evidence="4 5">
    <name type="scientific">Carboxylicivirga sediminis</name>
    <dbReference type="NCBI Taxonomy" id="2006564"/>
    <lineage>
        <taxon>Bacteria</taxon>
        <taxon>Pseudomonadati</taxon>
        <taxon>Bacteroidota</taxon>
        <taxon>Bacteroidia</taxon>
        <taxon>Marinilabiliales</taxon>
        <taxon>Marinilabiliaceae</taxon>
        <taxon>Carboxylicivirga</taxon>
    </lineage>
</organism>
<dbReference type="Proteomes" id="UP000679220">
    <property type="component" value="Unassembled WGS sequence"/>
</dbReference>
<keyword evidence="4" id="KW-0378">Hydrolase</keyword>
<reference evidence="4" key="2">
    <citation type="submission" date="2021-04" db="EMBL/GenBank/DDBJ databases">
        <authorList>
            <person name="Zhang T."/>
            <person name="Zhang Y."/>
            <person name="Lu D."/>
            <person name="Zuo D."/>
            <person name="Du Z."/>
        </authorList>
    </citation>
    <scope>NUCLEOTIDE SEQUENCE</scope>
    <source>
        <strain evidence="4">JR1</strain>
    </source>
</reference>
<sequence>MKIKRHLSSLFIMLVLFSCTNEKKETSSKALKLWYNQPADATVKDSPDGWKDDPEWLKALPLGNGSLGLMVFGDVNKERIQLNEESMWSGSVDVNDNPVAKEAQAKIRQLLFEGKYKEATELTNKTQICVGKGSGHGNGAEVPFGCFQTLGDLWIENGKTTGYENYYRELDLNDAVVRVKYLQDGVNYQREIFTSQPDQAMVARFTADKMGQISFKCSMSRPERFKTYSENDQLVMSGALSDGKGGNGLQYMARLKAVCKNGSVSYTDSTVIVENADEVVLFLTASTDYVLSYPEYKGREYEKITNENIERAISRPYQELLDTHKKEYQAYFNRVSIDLTPENNINFATDQRVIDFKKTKSDPHLVELLFQYGRYLLISSSRPGTLPANLQGIWANKIQTPWNGDYHTDVNVEMNYWPAEVTNLSEMHLPLFDLIESLVKPGEKTAQVQYGNKGWVIHPITNVWGYTSPGEMASWGMHTGGSAWICSHIGEHYLFTDDKDFLRRMYPVLKGAVEFYLDWLVADPKTGKLVSGPAVSPENSFIAPDGSRSQISMGPAHDQQVIWQLFSDFIFASEELELENTTVQEVKQAINLLAGPQIGSDGRLMEWAEEFPEVEPGHRHISHLFALHPGRQISLENTPELAKAAQKSLDYRIANGGGHTGWSAAWLISQYARLNQAEKAKESLNTVLEKSTSPNLFGLHPPFQMDANFGATAGIAEMLIQSHDETIHLLPALPFEWTTGEVKGLLARGGFEVDIKWRDNELVEAVIYSKTGTNCKIRYKEIEKEFNGNIGDCIKLHAADYK</sequence>
<proteinExistence type="predicted"/>
<feature type="domain" description="Glycosyl hydrolase family 95 catalytic" evidence="3">
    <location>
        <begin position="317"/>
        <end position="719"/>
    </location>
</feature>
<reference evidence="4" key="1">
    <citation type="journal article" date="2018" name="Int. J. Syst. Evol. Microbiol.">
        <title>Carboxylicivirga sediminis sp. nov., isolated from coastal sediment.</title>
        <authorList>
            <person name="Wang F.Q."/>
            <person name="Ren L.H."/>
            <person name="Zou R.J."/>
            <person name="Sun Y.Z."/>
            <person name="Liu X.J."/>
            <person name="Jiang F."/>
            <person name="Liu L.J."/>
        </authorList>
    </citation>
    <scope>NUCLEOTIDE SEQUENCE</scope>
    <source>
        <strain evidence="4">JR1</strain>
    </source>
</reference>
<dbReference type="GO" id="GO:0004560">
    <property type="term" value="F:alpha-L-fucosidase activity"/>
    <property type="evidence" value="ECO:0007669"/>
    <property type="project" value="InterPro"/>
</dbReference>
<dbReference type="InterPro" id="IPR012341">
    <property type="entry name" value="6hp_glycosidase-like_sf"/>
</dbReference>
<feature type="domain" description="Alpha fucosidase A-like C-terminal" evidence="2">
    <location>
        <begin position="721"/>
        <end position="781"/>
    </location>
</feature>
<evidence type="ECO:0000313" key="5">
    <source>
        <dbReference type="Proteomes" id="UP000679220"/>
    </source>
</evidence>
<dbReference type="PANTHER" id="PTHR31084:SF0">
    <property type="entry name" value="ALPHA-L-FUCOSIDASE 2"/>
    <property type="match status" value="1"/>
</dbReference>
<dbReference type="PROSITE" id="PS51257">
    <property type="entry name" value="PROKAR_LIPOPROTEIN"/>
    <property type="match status" value="1"/>
</dbReference>
<evidence type="ECO:0000313" key="4">
    <source>
        <dbReference type="EMBL" id="MBR8535848.1"/>
    </source>
</evidence>
<dbReference type="InterPro" id="IPR054363">
    <property type="entry name" value="GH95_cat"/>
</dbReference>
<dbReference type="PIRSF" id="PIRSF007663">
    <property type="entry name" value="UCP007663"/>
    <property type="match status" value="1"/>
</dbReference>
<dbReference type="Pfam" id="PF14498">
    <property type="entry name" value="Glyco_hyd_65N_2"/>
    <property type="match status" value="1"/>
</dbReference>
<dbReference type="Pfam" id="PF21307">
    <property type="entry name" value="Glyco_hydro_95_C"/>
    <property type="match status" value="1"/>
</dbReference>
<accession>A0A941F318</accession>
<evidence type="ECO:0000259" key="3">
    <source>
        <dbReference type="Pfam" id="PF22124"/>
    </source>
</evidence>
<feature type="domain" description="Glycosyl hydrolase family 95 N-terminal" evidence="1">
    <location>
        <begin position="33"/>
        <end position="290"/>
    </location>
</feature>
<comment type="caution">
    <text evidence="4">The sequence shown here is derived from an EMBL/GenBank/DDBJ whole genome shotgun (WGS) entry which is preliminary data.</text>
</comment>
<dbReference type="InterPro" id="IPR049053">
    <property type="entry name" value="AFCA-like_C"/>
</dbReference>
<dbReference type="InterPro" id="IPR016518">
    <property type="entry name" value="Alpha-L-fucosidase"/>
</dbReference>
<dbReference type="Pfam" id="PF22124">
    <property type="entry name" value="Glyco_hydro_95_cat"/>
    <property type="match status" value="1"/>
</dbReference>
<dbReference type="RefSeq" id="WP_212190260.1">
    <property type="nucleotide sequence ID" value="NZ_JAGTAR010000013.1"/>
</dbReference>
<dbReference type="InterPro" id="IPR027414">
    <property type="entry name" value="GH95_N_dom"/>
</dbReference>
<dbReference type="EMBL" id="JAGTAR010000013">
    <property type="protein sequence ID" value="MBR8535848.1"/>
    <property type="molecule type" value="Genomic_DNA"/>
</dbReference>
<gene>
    <name evidence="4" type="ORF">KDU71_09800</name>
</gene>
<protein>
    <submittedName>
        <fullName evidence="4">Glycoside hydrolase family 95 protein</fullName>
    </submittedName>
</protein>
<dbReference type="Gene3D" id="2.70.98.50">
    <property type="entry name" value="putative glycoside hydrolase family protein from bacillus halodurans"/>
    <property type="match status" value="1"/>
</dbReference>
<dbReference type="SUPFAM" id="SSF48208">
    <property type="entry name" value="Six-hairpin glycosidases"/>
    <property type="match status" value="1"/>
</dbReference>
<dbReference type="InterPro" id="IPR008928">
    <property type="entry name" value="6-hairpin_glycosidase_sf"/>
</dbReference>
<evidence type="ECO:0000259" key="1">
    <source>
        <dbReference type="Pfam" id="PF14498"/>
    </source>
</evidence>
<dbReference type="PANTHER" id="PTHR31084">
    <property type="entry name" value="ALPHA-L-FUCOSIDASE 2"/>
    <property type="match status" value="1"/>
</dbReference>
<evidence type="ECO:0000259" key="2">
    <source>
        <dbReference type="Pfam" id="PF21307"/>
    </source>
</evidence>
<dbReference type="FunFam" id="1.50.10.10:FF:000028">
    <property type="entry name" value="Alpha-L-fucosidase 2"/>
    <property type="match status" value="1"/>
</dbReference>
<dbReference type="GO" id="GO:0005975">
    <property type="term" value="P:carbohydrate metabolic process"/>
    <property type="evidence" value="ECO:0007669"/>
    <property type="project" value="InterPro"/>
</dbReference>